<organism evidence="1 2">
    <name type="scientific">Providencia rettgeri</name>
    <dbReference type="NCBI Taxonomy" id="587"/>
    <lineage>
        <taxon>Bacteria</taxon>
        <taxon>Pseudomonadati</taxon>
        <taxon>Pseudomonadota</taxon>
        <taxon>Gammaproteobacteria</taxon>
        <taxon>Enterobacterales</taxon>
        <taxon>Morganellaceae</taxon>
        <taxon>Providencia</taxon>
    </lineage>
</organism>
<dbReference type="EMBL" id="JAHWLI010000170">
    <property type="protein sequence ID" value="MBW3119070.1"/>
    <property type="molecule type" value="Genomic_DNA"/>
</dbReference>
<accession>A0AAE3CZ21</accession>
<sequence>VFAFIIIPLIFILKIYSFVNNKNEMALFSDGNYFYSTPFEYVDFLTQDISNNKRDWKRLNYE</sequence>
<evidence type="ECO:0000313" key="1">
    <source>
        <dbReference type="EMBL" id="MBW3119070.1"/>
    </source>
</evidence>
<proteinExistence type="predicted"/>
<name>A0AAE3CZ21_PRORE</name>
<protein>
    <submittedName>
        <fullName evidence="1">Uncharacterized protein</fullName>
    </submittedName>
</protein>
<dbReference type="AlphaFoldDB" id="A0AAE3CZ21"/>
<reference evidence="1" key="1">
    <citation type="submission" date="2021-07" db="EMBL/GenBank/DDBJ databases">
        <authorList>
            <person name="Stanton E."/>
        </authorList>
    </citation>
    <scope>NUCLEOTIDE SEQUENCE</scope>
    <source>
        <strain evidence="1">2021EL-01139</strain>
    </source>
</reference>
<gene>
    <name evidence="1" type="ORF">KYI77_21820</name>
</gene>
<dbReference type="Proteomes" id="UP001155882">
    <property type="component" value="Unassembled WGS sequence"/>
</dbReference>
<dbReference type="RefSeq" id="WP_219197864.1">
    <property type="nucleotide sequence ID" value="NZ_JAHWLI010000170.1"/>
</dbReference>
<comment type="caution">
    <text evidence="1">The sequence shown here is derived from an EMBL/GenBank/DDBJ whole genome shotgun (WGS) entry which is preliminary data.</text>
</comment>
<evidence type="ECO:0000313" key="2">
    <source>
        <dbReference type="Proteomes" id="UP001155882"/>
    </source>
</evidence>
<feature type="non-terminal residue" evidence="1">
    <location>
        <position position="1"/>
    </location>
</feature>